<evidence type="ECO:0000313" key="9">
    <source>
        <dbReference type="EMBL" id="MBB2890622.1"/>
    </source>
</evidence>
<feature type="transmembrane region" description="Helical" evidence="7">
    <location>
        <begin position="245"/>
        <end position="266"/>
    </location>
</feature>
<dbReference type="PANTHER" id="PTHR42718:SF46">
    <property type="entry name" value="BLR6921 PROTEIN"/>
    <property type="match status" value="1"/>
</dbReference>
<feature type="transmembrane region" description="Helical" evidence="7">
    <location>
        <begin position="317"/>
        <end position="338"/>
    </location>
</feature>
<feature type="transmembrane region" description="Helical" evidence="7">
    <location>
        <begin position="91"/>
        <end position="110"/>
    </location>
</feature>
<proteinExistence type="predicted"/>
<keyword evidence="5 7" id="KW-1133">Transmembrane helix</keyword>
<evidence type="ECO:0000256" key="6">
    <source>
        <dbReference type="ARBA" id="ARBA00023136"/>
    </source>
</evidence>
<dbReference type="InterPro" id="IPR020846">
    <property type="entry name" value="MFS_dom"/>
</dbReference>
<dbReference type="NCBIfam" id="TIGR00711">
    <property type="entry name" value="efflux_EmrB"/>
    <property type="match status" value="1"/>
</dbReference>
<dbReference type="Gene3D" id="1.20.1250.20">
    <property type="entry name" value="MFS general substrate transporter like domains"/>
    <property type="match status" value="2"/>
</dbReference>
<comment type="subcellular location">
    <subcellularLocation>
        <location evidence="1">Cell membrane</location>
        <topology evidence="1">Multi-pass membrane protein</topology>
    </subcellularLocation>
</comment>
<feature type="transmembrane region" description="Helical" evidence="7">
    <location>
        <begin position="149"/>
        <end position="167"/>
    </location>
</feature>
<reference evidence="9 10" key="1">
    <citation type="submission" date="2020-08" db="EMBL/GenBank/DDBJ databases">
        <title>Sequencing the genomes of 1000 actinobacteria strains.</title>
        <authorList>
            <person name="Klenk H.-P."/>
        </authorList>
    </citation>
    <scope>NUCLEOTIDE SEQUENCE [LARGE SCALE GENOMIC DNA]</scope>
    <source>
        <strain evidence="9 10">DSM 105369</strain>
    </source>
</reference>
<evidence type="ECO:0000313" key="10">
    <source>
        <dbReference type="Proteomes" id="UP000559182"/>
    </source>
</evidence>
<evidence type="ECO:0000256" key="5">
    <source>
        <dbReference type="ARBA" id="ARBA00022989"/>
    </source>
</evidence>
<dbReference type="Pfam" id="PF07690">
    <property type="entry name" value="MFS_1"/>
    <property type="match status" value="1"/>
</dbReference>
<feature type="domain" description="Major facilitator superfamily (MFS) profile" evidence="8">
    <location>
        <begin position="25"/>
        <end position="472"/>
    </location>
</feature>
<feature type="transmembrane region" description="Helical" evidence="7">
    <location>
        <begin position="116"/>
        <end position="137"/>
    </location>
</feature>
<dbReference type="RefSeq" id="WP_343065716.1">
    <property type="nucleotide sequence ID" value="NZ_JACHVQ010000001.1"/>
</dbReference>
<dbReference type="Proteomes" id="UP000559182">
    <property type="component" value="Unassembled WGS sequence"/>
</dbReference>
<dbReference type="GO" id="GO:0005886">
    <property type="term" value="C:plasma membrane"/>
    <property type="evidence" value="ECO:0007669"/>
    <property type="project" value="UniProtKB-SubCell"/>
</dbReference>
<dbReference type="PANTHER" id="PTHR42718">
    <property type="entry name" value="MAJOR FACILITATOR SUPERFAMILY MULTIDRUG TRANSPORTER MFSC"/>
    <property type="match status" value="1"/>
</dbReference>
<evidence type="ECO:0000256" key="1">
    <source>
        <dbReference type="ARBA" id="ARBA00004651"/>
    </source>
</evidence>
<dbReference type="GO" id="GO:0022857">
    <property type="term" value="F:transmembrane transporter activity"/>
    <property type="evidence" value="ECO:0007669"/>
    <property type="project" value="InterPro"/>
</dbReference>
<keyword evidence="2" id="KW-0813">Transport</keyword>
<dbReference type="AlphaFoldDB" id="A0A839N7G5"/>
<dbReference type="EMBL" id="JACHVQ010000001">
    <property type="protein sequence ID" value="MBB2890622.1"/>
    <property type="molecule type" value="Genomic_DNA"/>
</dbReference>
<keyword evidence="4 7" id="KW-0812">Transmembrane</keyword>
<organism evidence="9 10">
    <name type="scientific">Flexivirga oryzae</name>
    <dbReference type="NCBI Taxonomy" id="1794944"/>
    <lineage>
        <taxon>Bacteria</taxon>
        <taxon>Bacillati</taxon>
        <taxon>Actinomycetota</taxon>
        <taxon>Actinomycetes</taxon>
        <taxon>Micrococcales</taxon>
        <taxon>Dermacoccaceae</taxon>
        <taxon>Flexivirga</taxon>
    </lineage>
</organism>
<evidence type="ECO:0000256" key="2">
    <source>
        <dbReference type="ARBA" id="ARBA00022448"/>
    </source>
</evidence>
<keyword evidence="3" id="KW-1003">Cell membrane</keyword>
<gene>
    <name evidence="9" type="ORF">FHU39_000606</name>
</gene>
<feature type="transmembrane region" description="Helical" evidence="7">
    <location>
        <begin position="421"/>
        <end position="443"/>
    </location>
</feature>
<dbReference type="InterPro" id="IPR011701">
    <property type="entry name" value="MFS"/>
</dbReference>
<evidence type="ECO:0000256" key="3">
    <source>
        <dbReference type="ARBA" id="ARBA00022475"/>
    </source>
</evidence>
<dbReference type="PROSITE" id="PS50850">
    <property type="entry name" value="MFS"/>
    <property type="match status" value="1"/>
</dbReference>
<accession>A0A839N7G5</accession>
<feature type="transmembrane region" description="Helical" evidence="7">
    <location>
        <begin position="60"/>
        <end position="79"/>
    </location>
</feature>
<feature type="transmembrane region" description="Helical" evidence="7">
    <location>
        <begin position="287"/>
        <end position="305"/>
    </location>
</feature>
<name>A0A839N7G5_9MICO</name>
<dbReference type="SUPFAM" id="SSF103473">
    <property type="entry name" value="MFS general substrate transporter"/>
    <property type="match status" value="1"/>
</dbReference>
<feature type="transmembrane region" description="Helical" evidence="7">
    <location>
        <begin position="449"/>
        <end position="469"/>
    </location>
</feature>
<dbReference type="InterPro" id="IPR036259">
    <property type="entry name" value="MFS_trans_sf"/>
</dbReference>
<dbReference type="InterPro" id="IPR004638">
    <property type="entry name" value="EmrB-like"/>
</dbReference>
<feature type="transmembrane region" description="Helical" evidence="7">
    <location>
        <begin position="26"/>
        <end position="48"/>
    </location>
</feature>
<keyword evidence="6 7" id="KW-0472">Membrane</keyword>
<feature type="transmembrane region" description="Helical" evidence="7">
    <location>
        <begin position="179"/>
        <end position="199"/>
    </location>
</feature>
<feature type="transmembrane region" description="Helical" evidence="7">
    <location>
        <begin position="211"/>
        <end position="233"/>
    </location>
</feature>
<evidence type="ECO:0000259" key="8">
    <source>
        <dbReference type="PROSITE" id="PS50850"/>
    </source>
</evidence>
<feature type="transmembrane region" description="Helical" evidence="7">
    <location>
        <begin position="345"/>
        <end position="368"/>
    </location>
</feature>
<evidence type="ECO:0000256" key="4">
    <source>
        <dbReference type="ARBA" id="ARBA00022692"/>
    </source>
</evidence>
<protein>
    <submittedName>
        <fullName evidence="9">EmrB/QacA subfamily drug resistance transporter</fullName>
    </submittedName>
</protein>
<evidence type="ECO:0000256" key="7">
    <source>
        <dbReference type="SAM" id="Phobius"/>
    </source>
</evidence>
<feature type="transmembrane region" description="Helical" evidence="7">
    <location>
        <begin position="374"/>
        <end position="401"/>
    </location>
</feature>
<keyword evidence="10" id="KW-1185">Reference proteome</keyword>
<comment type="caution">
    <text evidence="9">The sequence shown here is derived from an EMBL/GenBank/DDBJ whole genome shotgun (WGS) entry which is preliminary data.</text>
</comment>
<sequence>MTVSNASAVTAENTADHLDRQTRLTLAVLVLGGIAAILDTTVVTIALHDLVIDLQTTVTTVQWVTTAYLLALTAVIPAVGWAEARLGGKRLWVAALTTFLVGSTLCALAWNPVSLIAFRVLQGLGAGVLMTLMMTLAMRAVRGKAMARVTAAMSLPMAVGPIVGPVLGGTLLDWAGWRWIFLINLPLCLAGIVAALRVLPDDAPTRDTARPTLDAVGLGLLAPGLALTVYGLSRCGDSGAPGGDGLTAVLVAAGLGLVAIFVGWALRRGDAALIRVALFARRSVGSASVMMFLVGMTLYGSMFLLPLYWQQARGESALGAAILLMPQGVGSLLSRVLVARLVERFGAPIVSCASFLLAAVATAPFAFADTTTSTWWLGAVLFVRGLGLGAVMVPIISSAYVGLEPTHVAHASMQTRALQQLGGAFGVAIGAVLLQALAGHGLIGGFHTAFWVFTALAVLASLASFALPAREKAPAR</sequence>